<dbReference type="PANTHER" id="PTHR24249">
    <property type="entry name" value="HISTAMINE RECEPTOR-RELATED G-PROTEIN COUPLED RECEPTOR"/>
    <property type="match status" value="1"/>
</dbReference>
<feature type="domain" description="G-protein coupled receptors family 1 profile" evidence="10">
    <location>
        <begin position="42"/>
        <end position="295"/>
    </location>
</feature>
<keyword evidence="2" id="KW-1003">Cell membrane</keyword>
<dbReference type="SUPFAM" id="SSF81321">
    <property type="entry name" value="Family A G protein-coupled receptor-like"/>
    <property type="match status" value="1"/>
</dbReference>
<reference evidence="11 12" key="1">
    <citation type="journal article" date="2016" name="Nat. Commun.">
        <title>Extremotolerant tardigrade genome and improved radiotolerance of human cultured cells by tardigrade-unique protein.</title>
        <authorList>
            <person name="Hashimoto T."/>
            <person name="Horikawa D.D."/>
            <person name="Saito Y."/>
            <person name="Kuwahara H."/>
            <person name="Kozuka-Hata H."/>
            <person name="Shin-I T."/>
            <person name="Minakuchi Y."/>
            <person name="Ohishi K."/>
            <person name="Motoyama A."/>
            <person name="Aizu T."/>
            <person name="Enomoto A."/>
            <person name="Kondo K."/>
            <person name="Tanaka S."/>
            <person name="Hara Y."/>
            <person name="Koshikawa S."/>
            <person name="Sagara H."/>
            <person name="Miura T."/>
            <person name="Yokobori S."/>
            <person name="Miyagawa K."/>
            <person name="Suzuki Y."/>
            <person name="Kubo T."/>
            <person name="Oyama M."/>
            <person name="Kohara Y."/>
            <person name="Fujiyama A."/>
            <person name="Arakawa K."/>
            <person name="Katayama T."/>
            <person name="Toyoda A."/>
            <person name="Kunieda T."/>
        </authorList>
    </citation>
    <scope>NUCLEOTIDE SEQUENCE [LARGE SCALE GENOMIC DNA]</scope>
    <source>
        <strain evidence="11 12">YOKOZUNA-1</strain>
    </source>
</reference>
<evidence type="ECO:0000256" key="7">
    <source>
        <dbReference type="ARBA" id="ARBA00023170"/>
    </source>
</evidence>
<evidence type="ECO:0000256" key="3">
    <source>
        <dbReference type="ARBA" id="ARBA00022692"/>
    </source>
</evidence>
<feature type="transmembrane region" description="Helical" evidence="9">
    <location>
        <begin position="244"/>
        <end position="262"/>
    </location>
</feature>
<comment type="subcellular location">
    <subcellularLocation>
        <location evidence="1">Cell membrane</location>
        <topology evidence="1">Multi-pass membrane protein</topology>
    </subcellularLocation>
</comment>
<proteinExistence type="predicted"/>
<name>A0A1D1V0V8_RAMVA</name>
<evidence type="ECO:0000256" key="9">
    <source>
        <dbReference type="SAM" id="Phobius"/>
    </source>
</evidence>
<dbReference type="Pfam" id="PF00001">
    <property type="entry name" value="7tm_1"/>
    <property type="match status" value="1"/>
</dbReference>
<keyword evidence="6 9" id="KW-0472">Membrane</keyword>
<organism evidence="11 12">
    <name type="scientific">Ramazzottius varieornatus</name>
    <name type="common">Water bear</name>
    <name type="synonym">Tardigrade</name>
    <dbReference type="NCBI Taxonomy" id="947166"/>
    <lineage>
        <taxon>Eukaryota</taxon>
        <taxon>Metazoa</taxon>
        <taxon>Ecdysozoa</taxon>
        <taxon>Tardigrada</taxon>
        <taxon>Eutardigrada</taxon>
        <taxon>Parachela</taxon>
        <taxon>Hypsibioidea</taxon>
        <taxon>Ramazzottiidae</taxon>
        <taxon>Ramazzottius</taxon>
    </lineage>
</organism>
<evidence type="ECO:0000256" key="2">
    <source>
        <dbReference type="ARBA" id="ARBA00022475"/>
    </source>
</evidence>
<dbReference type="InterPro" id="IPR050569">
    <property type="entry name" value="TAAR"/>
</dbReference>
<keyword evidence="4 9" id="KW-1133">Transmembrane helix</keyword>
<keyword evidence="12" id="KW-1185">Reference proteome</keyword>
<sequence>MTANYNPSVNHTQNFSIPLTNTHELHAAFAVSTIVGLFGVLANLLLLIVIIRLVRHNPDSGSHVLIANLVLIYLLSCCPVLPMVSIPFALSISMPDAYCRYHSLFTYIVYWSANWTEACLGFNRVVAIYFPHKYSKYCNITVNCVLVALTWLLSLVMTTLVAFFGGATRTVVFGQCEFNVKSRAGGVIIALNTFVPWALIALASIAVIWRALQVYLARKVEATGNPRSNAQYNSYRRRLQVAKMLLLSFIWGTLCKMPFFVTGAVNKMLFITVPLLNSWFKVIVIAEYAVNPKSEARLTCEKSQGIGRSQDVWLRRRKIGRKVKPATSGWIITVKVRGIHRKGKVLLCDVTGTGLGDVHVAAPGMQRQETALVKSVVPLKYAIDMMEEVRKLESAGDNEFRVRKQPTLNALVEQSREYIETCWWH</sequence>
<evidence type="ECO:0000256" key="4">
    <source>
        <dbReference type="ARBA" id="ARBA00022989"/>
    </source>
</evidence>
<dbReference type="InterPro" id="IPR000276">
    <property type="entry name" value="GPCR_Rhodpsn"/>
</dbReference>
<gene>
    <name evidence="11" type="primary">RvY_04436-1</name>
    <name evidence="11" type="synonym">RvY_04436.1</name>
    <name evidence="11" type="ORF">RvY_04436</name>
</gene>
<protein>
    <recommendedName>
        <fullName evidence="10">G-protein coupled receptors family 1 profile domain-containing protein</fullName>
    </recommendedName>
</protein>
<evidence type="ECO:0000313" key="12">
    <source>
        <dbReference type="Proteomes" id="UP000186922"/>
    </source>
</evidence>
<feature type="transmembrane region" description="Helical" evidence="9">
    <location>
        <begin position="184"/>
        <end position="209"/>
    </location>
</feature>
<evidence type="ECO:0000256" key="1">
    <source>
        <dbReference type="ARBA" id="ARBA00004651"/>
    </source>
</evidence>
<dbReference type="Proteomes" id="UP000186922">
    <property type="component" value="Unassembled WGS sequence"/>
</dbReference>
<feature type="transmembrane region" description="Helical" evidence="9">
    <location>
        <begin position="108"/>
        <end position="130"/>
    </location>
</feature>
<evidence type="ECO:0000256" key="6">
    <source>
        <dbReference type="ARBA" id="ARBA00023136"/>
    </source>
</evidence>
<dbReference type="GO" id="GO:0004930">
    <property type="term" value="F:G protein-coupled receptor activity"/>
    <property type="evidence" value="ECO:0007669"/>
    <property type="project" value="UniProtKB-KW"/>
</dbReference>
<dbReference type="EMBL" id="BDGG01000002">
    <property type="protein sequence ID" value="GAU92343.1"/>
    <property type="molecule type" value="Genomic_DNA"/>
</dbReference>
<evidence type="ECO:0000256" key="8">
    <source>
        <dbReference type="ARBA" id="ARBA00023224"/>
    </source>
</evidence>
<dbReference type="CDD" id="cd00637">
    <property type="entry name" value="7tm_classA_rhodopsin-like"/>
    <property type="match status" value="1"/>
</dbReference>
<evidence type="ECO:0000259" key="10">
    <source>
        <dbReference type="PROSITE" id="PS50262"/>
    </source>
</evidence>
<dbReference type="PROSITE" id="PS50262">
    <property type="entry name" value="G_PROTEIN_RECEP_F1_2"/>
    <property type="match status" value="1"/>
</dbReference>
<dbReference type="STRING" id="947166.A0A1D1V0V8"/>
<keyword evidence="8" id="KW-0807">Transducer</keyword>
<dbReference type="OrthoDB" id="9445642at2759"/>
<keyword evidence="7" id="KW-0675">Receptor</keyword>
<dbReference type="PANTHER" id="PTHR24249:SF372">
    <property type="entry name" value="G-PROTEIN COUPLED RECEPTORS FAMILY 1 PROFILE DOMAIN-CONTAINING PROTEIN"/>
    <property type="match status" value="1"/>
</dbReference>
<evidence type="ECO:0000313" key="11">
    <source>
        <dbReference type="EMBL" id="GAU92343.1"/>
    </source>
</evidence>
<comment type="caution">
    <text evidence="11">The sequence shown here is derived from an EMBL/GenBank/DDBJ whole genome shotgun (WGS) entry which is preliminary data.</text>
</comment>
<dbReference type="GO" id="GO:0005886">
    <property type="term" value="C:plasma membrane"/>
    <property type="evidence" value="ECO:0007669"/>
    <property type="project" value="UniProtKB-SubCell"/>
</dbReference>
<feature type="transmembrane region" description="Helical" evidence="9">
    <location>
        <begin position="65"/>
        <end position="88"/>
    </location>
</feature>
<keyword evidence="5" id="KW-0297">G-protein coupled receptor</keyword>
<feature type="transmembrane region" description="Helical" evidence="9">
    <location>
        <begin position="142"/>
        <end position="164"/>
    </location>
</feature>
<dbReference type="InterPro" id="IPR017452">
    <property type="entry name" value="GPCR_Rhodpsn_7TM"/>
</dbReference>
<accession>A0A1D1V0V8</accession>
<dbReference type="Gene3D" id="1.20.1070.10">
    <property type="entry name" value="Rhodopsin 7-helix transmembrane proteins"/>
    <property type="match status" value="1"/>
</dbReference>
<dbReference type="AlphaFoldDB" id="A0A1D1V0V8"/>
<evidence type="ECO:0000256" key="5">
    <source>
        <dbReference type="ARBA" id="ARBA00023040"/>
    </source>
</evidence>
<feature type="transmembrane region" description="Helical" evidence="9">
    <location>
        <begin position="27"/>
        <end position="53"/>
    </location>
</feature>
<keyword evidence="3 9" id="KW-0812">Transmembrane</keyword>